<reference evidence="3" key="1">
    <citation type="submission" date="2017-11" db="EMBL/GenBank/DDBJ databases">
        <authorList>
            <person name="Lima N.C."/>
            <person name="Parody-Merino A.M."/>
            <person name="Battley P.F."/>
            <person name="Fidler A.E."/>
            <person name="Prosdocimi F."/>
        </authorList>
    </citation>
    <scope>NUCLEOTIDE SEQUENCE [LARGE SCALE GENOMIC DNA]</scope>
</reference>
<protein>
    <submittedName>
        <fullName evidence="2">Uncharacterized protein</fullName>
    </submittedName>
</protein>
<dbReference type="Pfam" id="PF00880">
    <property type="entry name" value="Nebulin"/>
    <property type="match status" value="1"/>
</dbReference>
<dbReference type="SMART" id="SM00227">
    <property type="entry name" value="NEBU"/>
    <property type="match status" value="1"/>
</dbReference>
<evidence type="ECO:0000313" key="2">
    <source>
        <dbReference type="EMBL" id="PKU28146.1"/>
    </source>
</evidence>
<dbReference type="GO" id="GO:0005737">
    <property type="term" value="C:cytoplasm"/>
    <property type="evidence" value="ECO:0007669"/>
    <property type="project" value="UniProtKB-ARBA"/>
</dbReference>
<dbReference type="Proteomes" id="UP000233556">
    <property type="component" value="Unassembled WGS sequence"/>
</dbReference>
<keyword evidence="1" id="KW-0677">Repeat</keyword>
<reference evidence="3" key="2">
    <citation type="submission" date="2017-12" db="EMBL/GenBank/DDBJ databases">
        <title>Genome sequence of the Bar-tailed Godwit (Limosa lapponica baueri).</title>
        <authorList>
            <person name="Lima N.C.B."/>
            <person name="Parody-Merino A.M."/>
            <person name="Battley P.F."/>
            <person name="Fidler A.E."/>
            <person name="Prosdocimi F."/>
        </authorList>
    </citation>
    <scope>NUCLEOTIDE SEQUENCE [LARGE SCALE GENOMIC DNA]</scope>
</reference>
<evidence type="ECO:0000256" key="1">
    <source>
        <dbReference type="ARBA" id="ARBA00022737"/>
    </source>
</evidence>
<sequence>MDEYEERRGKGSFPAMITPAYQNAKKANELASDVEYKKDLGNNSGYSMNYCETPQFKNVSKISKFTSDISVCWEFD</sequence>
<proteinExistence type="predicted"/>
<name>A0A2I0T2X0_LIMLA</name>
<organism evidence="2 3">
    <name type="scientific">Limosa lapponica baueri</name>
    <dbReference type="NCBI Taxonomy" id="1758121"/>
    <lineage>
        <taxon>Eukaryota</taxon>
        <taxon>Metazoa</taxon>
        <taxon>Chordata</taxon>
        <taxon>Craniata</taxon>
        <taxon>Vertebrata</taxon>
        <taxon>Euteleostomi</taxon>
        <taxon>Archelosauria</taxon>
        <taxon>Archosauria</taxon>
        <taxon>Dinosauria</taxon>
        <taxon>Saurischia</taxon>
        <taxon>Theropoda</taxon>
        <taxon>Coelurosauria</taxon>
        <taxon>Aves</taxon>
        <taxon>Neognathae</taxon>
        <taxon>Neoaves</taxon>
        <taxon>Charadriiformes</taxon>
        <taxon>Scolopacidae</taxon>
        <taxon>Limosa</taxon>
    </lineage>
</organism>
<keyword evidence="3" id="KW-1185">Reference proteome</keyword>
<dbReference type="OrthoDB" id="9295290at2759"/>
<gene>
    <name evidence="2" type="ORF">llap_21550</name>
</gene>
<dbReference type="PROSITE" id="PS51216">
    <property type="entry name" value="NEBULIN"/>
    <property type="match status" value="1"/>
</dbReference>
<dbReference type="AlphaFoldDB" id="A0A2I0T2X0"/>
<dbReference type="InterPro" id="IPR000900">
    <property type="entry name" value="Nebulin_repeat"/>
</dbReference>
<accession>A0A2I0T2X0</accession>
<evidence type="ECO:0000313" key="3">
    <source>
        <dbReference type="Proteomes" id="UP000233556"/>
    </source>
</evidence>
<dbReference type="EMBL" id="KZ522244">
    <property type="protein sequence ID" value="PKU28146.1"/>
    <property type="molecule type" value="Genomic_DNA"/>
</dbReference>